<proteinExistence type="predicted"/>
<feature type="compositionally biased region" description="Polar residues" evidence="1">
    <location>
        <begin position="38"/>
        <end position="48"/>
    </location>
</feature>
<gene>
    <name evidence="2" type="ORF">CK820_G0046585</name>
</gene>
<feature type="region of interest" description="Disordered" evidence="1">
    <location>
        <begin position="1"/>
        <end position="48"/>
    </location>
</feature>
<name>A0A2J8Q1F9_PANTR</name>
<organism evidence="2 3">
    <name type="scientific">Pan troglodytes</name>
    <name type="common">Chimpanzee</name>
    <dbReference type="NCBI Taxonomy" id="9598"/>
    <lineage>
        <taxon>Eukaryota</taxon>
        <taxon>Metazoa</taxon>
        <taxon>Chordata</taxon>
        <taxon>Craniata</taxon>
        <taxon>Vertebrata</taxon>
        <taxon>Euteleostomi</taxon>
        <taxon>Mammalia</taxon>
        <taxon>Eutheria</taxon>
        <taxon>Euarchontoglires</taxon>
        <taxon>Primates</taxon>
        <taxon>Haplorrhini</taxon>
        <taxon>Catarrhini</taxon>
        <taxon>Hominidae</taxon>
        <taxon>Pan</taxon>
    </lineage>
</organism>
<evidence type="ECO:0000313" key="3">
    <source>
        <dbReference type="Proteomes" id="UP000236370"/>
    </source>
</evidence>
<sequence>MHTPPALPRRFQGGGRVRTPGSHRQGKDNVAGTHLWRRSSSGPQWGPR</sequence>
<protein>
    <submittedName>
        <fullName evidence="2">IKZF4 isoform 6</fullName>
    </submittedName>
</protein>
<dbReference type="EMBL" id="NBAG03000092">
    <property type="protein sequence ID" value="PNI90107.1"/>
    <property type="molecule type" value="Genomic_DNA"/>
</dbReference>
<dbReference type="Proteomes" id="UP000236370">
    <property type="component" value="Unassembled WGS sequence"/>
</dbReference>
<accession>A0A2J8Q1F9</accession>
<reference evidence="2 3" key="1">
    <citation type="submission" date="2017-12" db="EMBL/GenBank/DDBJ databases">
        <title>High-resolution comparative analysis of great ape genomes.</title>
        <authorList>
            <person name="Pollen A."/>
            <person name="Hastie A."/>
            <person name="Hormozdiari F."/>
            <person name="Dougherty M."/>
            <person name="Liu R."/>
            <person name="Chaisson M."/>
            <person name="Hoppe E."/>
            <person name="Hill C."/>
            <person name="Pang A."/>
            <person name="Hillier L."/>
            <person name="Baker C."/>
            <person name="Armstrong J."/>
            <person name="Shendure J."/>
            <person name="Paten B."/>
            <person name="Wilson R."/>
            <person name="Chao H."/>
            <person name="Schneider V."/>
            <person name="Ventura M."/>
            <person name="Kronenberg Z."/>
            <person name="Murali S."/>
            <person name="Gordon D."/>
            <person name="Cantsilieris S."/>
            <person name="Munson K."/>
            <person name="Nelson B."/>
            <person name="Raja A."/>
            <person name="Underwood J."/>
            <person name="Diekhans M."/>
            <person name="Fiddes I."/>
            <person name="Haussler D."/>
            <person name="Eichler E."/>
        </authorList>
    </citation>
    <scope>NUCLEOTIDE SEQUENCE [LARGE SCALE GENOMIC DNA]</scope>
    <source>
        <strain evidence="2">Yerkes chimp pedigree #C0471</strain>
    </source>
</reference>
<evidence type="ECO:0000256" key="1">
    <source>
        <dbReference type="SAM" id="MobiDB-lite"/>
    </source>
</evidence>
<dbReference type="AlphaFoldDB" id="A0A2J8Q1F9"/>
<comment type="caution">
    <text evidence="2">The sequence shown here is derived from an EMBL/GenBank/DDBJ whole genome shotgun (WGS) entry which is preliminary data.</text>
</comment>
<evidence type="ECO:0000313" key="2">
    <source>
        <dbReference type="EMBL" id="PNI90107.1"/>
    </source>
</evidence>